<dbReference type="NCBIfam" id="TIGR03061">
    <property type="entry name" value="pip_yhgE_Nterm"/>
    <property type="match status" value="1"/>
</dbReference>
<dbReference type="InterPro" id="IPR051328">
    <property type="entry name" value="T7SS_ABC-Transporter"/>
</dbReference>
<keyword evidence="3 6" id="KW-1133">Transmembrane helix</keyword>
<dbReference type="NCBIfam" id="TIGR03062">
    <property type="entry name" value="pip_yhgE_Cterm"/>
    <property type="match status" value="1"/>
</dbReference>
<evidence type="ECO:0000256" key="6">
    <source>
        <dbReference type="SAM" id="Phobius"/>
    </source>
</evidence>
<feature type="transmembrane region" description="Helical" evidence="6">
    <location>
        <begin position="537"/>
        <end position="556"/>
    </location>
</feature>
<dbReference type="EMBL" id="JADBEL010000005">
    <property type="protein sequence ID" value="MBE1554201.1"/>
    <property type="molecule type" value="Genomic_DNA"/>
</dbReference>
<feature type="transmembrane region" description="Helical" evidence="6">
    <location>
        <begin position="688"/>
        <end position="709"/>
    </location>
</feature>
<evidence type="ECO:0000313" key="8">
    <source>
        <dbReference type="EMBL" id="MBE1554201.1"/>
    </source>
</evidence>
<reference evidence="8" key="1">
    <citation type="submission" date="2020-10" db="EMBL/GenBank/DDBJ databases">
        <title>Genomic Encyclopedia of Type Strains, Phase IV (KMG-IV): sequencing the most valuable type-strain genomes for metagenomic binning, comparative biology and taxonomic classification.</title>
        <authorList>
            <person name="Goeker M."/>
        </authorList>
    </citation>
    <scope>NUCLEOTIDE SEQUENCE</scope>
    <source>
        <strain evidence="8">DSM 13886</strain>
    </source>
</reference>
<dbReference type="InterPro" id="IPR013525">
    <property type="entry name" value="ABC2_TM"/>
</dbReference>
<evidence type="ECO:0000256" key="3">
    <source>
        <dbReference type="ARBA" id="ARBA00022989"/>
    </source>
</evidence>
<feature type="transmembrane region" description="Helical" evidence="6">
    <location>
        <begin position="634"/>
        <end position="653"/>
    </location>
</feature>
<dbReference type="Proteomes" id="UP000658225">
    <property type="component" value="Unassembled WGS sequence"/>
</dbReference>
<evidence type="ECO:0000259" key="7">
    <source>
        <dbReference type="Pfam" id="PF12698"/>
    </source>
</evidence>
<keyword evidence="2 6" id="KW-0812">Transmembrane</keyword>
<name>A0A927MN10_9BACL</name>
<comment type="caution">
    <text evidence="8">The sequence shown here is derived from an EMBL/GenBank/DDBJ whole genome shotgun (WGS) entry which is preliminary data.</text>
</comment>
<organism evidence="8 9">
    <name type="scientific">Sporosarcina limicola</name>
    <dbReference type="NCBI Taxonomy" id="34101"/>
    <lineage>
        <taxon>Bacteria</taxon>
        <taxon>Bacillati</taxon>
        <taxon>Bacillota</taxon>
        <taxon>Bacilli</taxon>
        <taxon>Bacillales</taxon>
        <taxon>Caryophanaceae</taxon>
        <taxon>Sporosarcina</taxon>
    </lineage>
</organism>
<dbReference type="Pfam" id="PF12698">
    <property type="entry name" value="ABC2_membrane_3"/>
    <property type="match status" value="2"/>
</dbReference>
<dbReference type="PANTHER" id="PTHR43077">
    <property type="entry name" value="TRANSPORT PERMEASE YVFS-RELATED"/>
    <property type="match status" value="1"/>
</dbReference>
<keyword evidence="4 6" id="KW-0472">Membrane</keyword>
<dbReference type="GO" id="GO:0140359">
    <property type="term" value="F:ABC-type transporter activity"/>
    <property type="evidence" value="ECO:0007669"/>
    <property type="project" value="InterPro"/>
</dbReference>
<dbReference type="PANTHER" id="PTHR43077:SF10">
    <property type="entry name" value="TRANSPORT PERMEASE PROTEIN"/>
    <property type="match status" value="1"/>
</dbReference>
<proteinExistence type="predicted"/>
<feature type="transmembrane region" description="Helical" evidence="6">
    <location>
        <begin position="20"/>
        <end position="44"/>
    </location>
</feature>
<feature type="domain" description="ABC-2 type transporter transmembrane" evidence="7">
    <location>
        <begin position="359"/>
        <end position="707"/>
    </location>
</feature>
<evidence type="ECO:0000256" key="4">
    <source>
        <dbReference type="ARBA" id="ARBA00023136"/>
    </source>
</evidence>
<protein>
    <submittedName>
        <fullName evidence="8">Membrane protein</fullName>
    </submittedName>
</protein>
<feature type="domain" description="ABC-2 type transporter transmembrane" evidence="7">
    <location>
        <begin position="29"/>
        <end position="150"/>
    </location>
</feature>
<evidence type="ECO:0000256" key="2">
    <source>
        <dbReference type="ARBA" id="ARBA00022692"/>
    </source>
</evidence>
<sequence>MKKSWNIFTLDIKNISKNWVAAVLIGGLVFLPSLYAWLNIYASWDPYAQTNQMKVAIVNEDKGATIREKEIDVGKDLVATLKTSDEMDWQFTNRQQAMDKLEYGDYFAVIVIPENFSGKLSSVISNNPEKADIEYYVNEKINSIAPKITEKGASVIVDKVSREFTATVNGVIFDMFNSLGLELQQDLPDIEKFESYIFELEKGLPGIHNLLKDSLTDLKSAQTIIVKIQKMMPEANQMTADGLDTVNRTIDFLNEAENRLHQMAPSIKKDVEKVQAISQEANSFLKELQAVNLDFTEVNRVKGILNSKIDQAIGKLGALKSDLIDLKALNTVNAASPEKDNPNQSLLDEKLTHAIETTSTTKSFLQEAQKNVQSINGVIEDNQQQVKSTLNKLQQITENTSVNLNRFIKEYDQTIEPTILTEVAKAKMTLQNARNILKEVTTTLPKAQKILNNSATQVTDGKSVIEKALNEFPFINTKVNQLADKIRKMQSKTDLHEVIQLLINNPQAERSFFEEPILLNEHRLFPIENYGTGMTPFYTVLSIWVGCLLLISLLSVEAKHDDLLNDRAIYFGKLFTFLTIGLLQTVIVTIGDIALLGVKVAEPFWFILFGLFISLVFMSIVYTLVSIFGDVGKALAIVMLVLQIAGSGGTYPVDLLPPFFQWINPALPFTYAIDLMRETVGGMVWRRVGIDVLFLTVFSIAILLIGAFLKGFVNQKTEELLKKSKESGLFH</sequence>
<dbReference type="Gene3D" id="3.40.1710.10">
    <property type="entry name" value="abc type-2 transporter like domain"/>
    <property type="match status" value="1"/>
</dbReference>
<dbReference type="RefSeq" id="WP_192598001.1">
    <property type="nucleotide sequence ID" value="NZ_JADBEL010000005.1"/>
</dbReference>
<feature type="transmembrane region" description="Helical" evidence="6">
    <location>
        <begin position="604"/>
        <end position="627"/>
    </location>
</feature>
<evidence type="ECO:0000256" key="1">
    <source>
        <dbReference type="ARBA" id="ARBA00004141"/>
    </source>
</evidence>
<keyword evidence="9" id="KW-1185">Reference proteome</keyword>
<evidence type="ECO:0000256" key="5">
    <source>
        <dbReference type="SAM" id="Coils"/>
    </source>
</evidence>
<feature type="coiled-coil region" evidence="5">
    <location>
        <begin position="365"/>
        <end position="399"/>
    </location>
</feature>
<gene>
    <name evidence="8" type="ORF">H4683_001276</name>
</gene>
<dbReference type="InterPro" id="IPR017500">
    <property type="entry name" value="Phage_infect_YhgE_N"/>
</dbReference>
<feature type="transmembrane region" description="Helical" evidence="6">
    <location>
        <begin position="568"/>
        <end position="598"/>
    </location>
</feature>
<dbReference type="AlphaFoldDB" id="A0A927MN10"/>
<dbReference type="GO" id="GO:0016020">
    <property type="term" value="C:membrane"/>
    <property type="evidence" value="ECO:0007669"/>
    <property type="project" value="UniProtKB-SubCell"/>
</dbReference>
<keyword evidence="5" id="KW-0175">Coiled coil</keyword>
<comment type="subcellular location">
    <subcellularLocation>
        <location evidence="1">Membrane</location>
        <topology evidence="1">Multi-pass membrane protein</topology>
    </subcellularLocation>
</comment>
<dbReference type="InterPro" id="IPR017501">
    <property type="entry name" value="Phage_infect_YhgE_C"/>
</dbReference>
<evidence type="ECO:0000313" key="9">
    <source>
        <dbReference type="Proteomes" id="UP000658225"/>
    </source>
</evidence>
<accession>A0A927MN10</accession>